<dbReference type="InterPro" id="IPR034804">
    <property type="entry name" value="SQR/QFR_C/D"/>
</dbReference>
<dbReference type="SUPFAM" id="SSF81343">
    <property type="entry name" value="Fumarate reductase respiratory complex transmembrane subunits"/>
    <property type="match status" value="1"/>
</dbReference>
<comment type="caution">
    <text evidence="17">The sequence shown here is derived from an EMBL/GenBank/DDBJ whole genome shotgun (WGS) entry which is preliminary data.</text>
</comment>
<comment type="cofactor">
    <cofactor evidence="1">
        <name>heme</name>
        <dbReference type="ChEBI" id="CHEBI:30413"/>
    </cofactor>
</comment>
<evidence type="ECO:0000256" key="12">
    <source>
        <dbReference type="ARBA" id="ARBA00022982"/>
    </source>
</evidence>
<dbReference type="NCBIfam" id="TIGR02968">
    <property type="entry name" value="succ_dehyd_anc"/>
    <property type="match status" value="1"/>
</dbReference>
<evidence type="ECO:0000256" key="16">
    <source>
        <dbReference type="SAM" id="Phobius"/>
    </source>
</evidence>
<feature type="transmembrane region" description="Helical" evidence="16">
    <location>
        <begin position="101"/>
        <end position="123"/>
    </location>
</feature>
<evidence type="ECO:0000256" key="11">
    <source>
        <dbReference type="ARBA" id="ARBA00022723"/>
    </source>
</evidence>
<dbReference type="InterPro" id="IPR000701">
    <property type="entry name" value="SuccDH_FuR_B_TM-su"/>
</dbReference>
<dbReference type="InterPro" id="IPR014312">
    <property type="entry name" value="Succ_DH_anchor"/>
</dbReference>
<dbReference type="Proteomes" id="UP001320715">
    <property type="component" value="Unassembled WGS sequence"/>
</dbReference>
<evidence type="ECO:0000256" key="14">
    <source>
        <dbReference type="ARBA" id="ARBA00023004"/>
    </source>
</evidence>
<dbReference type="Pfam" id="PF01127">
    <property type="entry name" value="Sdh_cyt"/>
    <property type="match status" value="1"/>
</dbReference>
<comment type="subcellular location">
    <subcellularLocation>
        <location evidence="3">Membrane</location>
        <topology evidence="3">Multi-pass membrane protein</topology>
    </subcellularLocation>
</comment>
<organism evidence="17 18">
    <name type="scientific">Hoeflea alexandrii</name>
    <dbReference type="NCBI Taxonomy" id="288436"/>
    <lineage>
        <taxon>Bacteria</taxon>
        <taxon>Pseudomonadati</taxon>
        <taxon>Pseudomonadota</taxon>
        <taxon>Alphaproteobacteria</taxon>
        <taxon>Hyphomicrobiales</taxon>
        <taxon>Rhizobiaceae</taxon>
        <taxon>Hoeflea</taxon>
    </lineage>
</organism>
<dbReference type="CDD" id="cd03495">
    <property type="entry name" value="SQR_TypeC_SdhD_like"/>
    <property type="match status" value="1"/>
</dbReference>
<keyword evidence="8" id="KW-0816">Tricarboxylic acid cycle</keyword>
<evidence type="ECO:0000256" key="13">
    <source>
        <dbReference type="ARBA" id="ARBA00022989"/>
    </source>
</evidence>
<keyword evidence="10 16" id="KW-0812">Transmembrane</keyword>
<evidence type="ECO:0000256" key="1">
    <source>
        <dbReference type="ARBA" id="ARBA00001971"/>
    </source>
</evidence>
<keyword evidence="7" id="KW-0813">Transport</keyword>
<evidence type="ECO:0000256" key="15">
    <source>
        <dbReference type="ARBA" id="ARBA00023136"/>
    </source>
</evidence>
<keyword evidence="11" id="KW-0479">Metal-binding</keyword>
<evidence type="ECO:0000313" key="18">
    <source>
        <dbReference type="Proteomes" id="UP001320715"/>
    </source>
</evidence>
<name>A0ABT1CR31_9HYPH</name>
<evidence type="ECO:0000256" key="8">
    <source>
        <dbReference type="ARBA" id="ARBA00022532"/>
    </source>
</evidence>
<comment type="pathway">
    <text evidence="4">Carbohydrate metabolism; tricarboxylic acid cycle.</text>
</comment>
<dbReference type="EMBL" id="JAAAML010000002">
    <property type="protein sequence ID" value="MCO6408660.1"/>
    <property type="molecule type" value="Genomic_DNA"/>
</dbReference>
<keyword evidence="13 16" id="KW-1133">Transmembrane helix</keyword>
<sequence>MDTNKMRTPLSKVRGLGSAKEGTDHFWRQRLTAVANVPLLLFFIFFIIAYNGEPYAVVAGALSNPLVAVLMGLVVISGIIHMKLGMQVIIEDYIHAEGMKVSLLILNTFFSIAVGAVSLFAVLKLGFGG</sequence>
<gene>
    <name evidence="17" type="primary">sdhD</name>
    <name evidence="17" type="ORF">GTW23_10790</name>
</gene>
<comment type="subunit">
    <text evidence="5">Part of an enzyme complex containing four subunits: a flavoprotein, an iron-sulfur protein, plus two membrane-anchoring proteins, SdhC and SdhD.</text>
</comment>
<comment type="function">
    <text evidence="2">Membrane-anchoring subunit of succinate dehydrogenase (SDH).</text>
</comment>
<keyword evidence="14" id="KW-0408">Iron</keyword>
<protein>
    <recommendedName>
        <fullName evidence="6">Succinate dehydrogenase hydrophobic membrane anchor subunit</fullName>
    </recommendedName>
</protein>
<evidence type="ECO:0000256" key="7">
    <source>
        <dbReference type="ARBA" id="ARBA00022448"/>
    </source>
</evidence>
<feature type="transmembrane region" description="Helical" evidence="16">
    <location>
        <begin position="56"/>
        <end position="80"/>
    </location>
</feature>
<keyword evidence="12" id="KW-0249">Electron transport</keyword>
<dbReference type="Gene3D" id="1.20.1300.10">
    <property type="entry name" value="Fumarate reductase/succinate dehydrogenase, transmembrane subunit"/>
    <property type="match status" value="1"/>
</dbReference>
<evidence type="ECO:0000256" key="9">
    <source>
        <dbReference type="ARBA" id="ARBA00022617"/>
    </source>
</evidence>
<dbReference type="RefSeq" id="WP_152011178.1">
    <property type="nucleotide sequence ID" value="NZ_JAOVZS010000002.1"/>
</dbReference>
<evidence type="ECO:0000313" key="17">
    <source>
        <dbReference type="EMBL" id="MCO6408660.1"/>
    </source>
</evidence>
<accession>A0ABT1CR31</accession>
<keyword evidence="18" id="KW-1185">Reference proteome</keyword>
<evidence type="ECO:0000256" key="10">
    <source>
        <dbReference type="ARBA" id="ARBA00022692"/>
    </source>
</evidence>
<keyword evidence="9" id="KW-0349">Heme</keyword>
<evidence type="ECO:0000256" key="4">
    <source>
        <dbReference type="ARBA" id="ARBA00005163"/>
    </source>
</evidence>
<evidence type="ECO:0000256" key="3">
    <source>
        <dbReference type="ARBA" id="ARBA00004141"/>
    </source>
</evidence>
<keyword evidence="15 16" id="KW-0472">Membrane</keyword>
<reference evidence="17 18" key="1">
    <citation type="submission" date="2020-01" db="EMBL/GenBank/DDBJ databases">
        <title>Genomes of bacteria type strains.</title>
        <authorList>
            <person name="Chen J."/>
            <person name="Zhu S."/>
            <person name="Yang J."/>
        </authorList>
    </citation>
    <scope>NUCLEOTIDE SEQUENCE [LARGE SCALE GENOMIC DNA]</scope>
    <source>
        <strain evidence="17 18">DSM 16655</strain>
    </source>
</reference>
<evidence type="ECO:0000256" key="6">
    <source>
        <dbReference type="ARBA" id="ARBA00019425"/>
    </source>
</evidence>
<proteinExistence type="predicted"/>
<evidence type="ECO:0000256" key="2">
    <source>
        <dbReference type="ARBA" id="ARBA00004050"/>
    </source>
</evidence>
<feature type="transmembrane region" description="Helical" evidence="16">
    <location>
        <begin position="31"/>
        <end position="50"/>
    </location>
</feature>
<evidence type="ECO:0000256" key="5">
    <source>
        <dbReference type="ARBA" id="ARBA00011558"/>
    </source>
</evidence>